<name>K3ZNM0_SETIT</name>
<sequence>MTPHEYKGKTCKKTNKQTSDAPPTGVKFRSRKRVYADILPTRGRRSKRSISKPDASLTPSGNHVPAPSHPNVSQAVEPASQ</sequence>
<evidence type="ECO:0000313" key="2">
    <source>
        <dbReference type="EnsemblPlants" id="KQK94733"/>
    </source>
</evidence>
<dbReference type="AlphaFoldDB" id="K3ZNM0"/>
<organism evidence="2 3">
    <name type="scientific">Setaria italica</name>
    <name type="common">Foxtail millet</name>
    <name type="synonym">Panicum italicum</name>
    <dbReference type="NCBI Taxonomy" id="4555"/>
    <lineage>
        <taxon>Eukaryota</taxon>
        <taxon>Viridiplantae</taxon>
        <taxon>Streptophyta</taxon>
        <taxon>Embryophyta</taxon>
        <taxon>Tracheophyta</taxon>
        <taxon>Spermatophyta</taxon>
        <taxon>Magnoliopsida</taxon>
        <taxon>Liliopsida</taxon>
        <taxon>Poales</taxon>
        <taxon>Poaceae</taxon>
        <taxon>PACMAD clade</taxon>
        <taxon>Panicoideae</taxon>
        <taxon>Panicodae</taxon>
        <taxon>Paniceae</taxon>
        <taxon>Cenchrinae</taxon>
        <taxon>Setaria</taxon>
    </lineage>
</organism>
<dbReference type="Proteomes" id="UP000004995">
    <property type="component" value="Unassembled WGS sequence"/>
</dbReference>
<dbReference type="EnsemblPlants" id="KQK94733">
    <property type="protein sequence ID" value="KQK94733"/>
    <property type="gene ID" value="SETIT_028200mg"/>
</dbReference>
<proteinExistence type="predicted"/>
<reference evidence="3" key="1">
    <citation type="journal article" date="2012" name="Nat. Biotechnol.">
        <title>Reference genome sequence of the model plant Setaria.</title>
        <authorList>
            <person name="Bennetzen J.L."/>
            <person name="Schmutz J."/>
            <person name="Wang H."/>
            <person name="Percifield R."/>
            <person name="Hawkins J."/>
            <person name="Pontaroli A.C."/>
            <person name="Estep M."/>
            <person name="Feng L."/>
            <person name="Vaughn J.N."/>
            <person name="Grimwood J."/>
            <person name="Jenkins J."/>
            <person name="Barry K."/>
            <person name="Lindquist E."/>
            <person name="Hellsten U."/>
            <person name="Deshpande S."/>
            <person name="Wang X."/>
            <person name="Wu X."/>
            <person name="Mitros T."/>
            <person name="Triplett J."/>
            <person name="Yang X."/>
            <person name="Ye C.Y."/>
            <person name="Mauro-Herrera M."/>
            <person name="Wang L."/>
            <person name="Li P."/>
            <person name="Sharma M."/>
            <person name="Sharma R."/>
            <person name="Ronald P.C."/>
            <person name="Panaud O."/>
            <person name="Kellogg E.A."/>
            <person name="Brutnell T.P."/>
            <person name="Doust A.N."/>
            <person name="Tuskan G.A."/>
            <person name="Rokhsar D."/>
            <person name="Devos K.M."/>
        </authorList>
    </citation>
    <scope>NUCLEOTIDE SEQUENCE [LARGE SCALE GENOMIC DNA]</scope>
    <source>
        <strain evidence="3">cv. Yugu1</strain>
    </source>
</reference>
<feature type="compositionally biased region" description="Polar residues" evidence="1">
    <location>
        <begin position="70"/>
        <end position="81"/>
    </location>
</feature>
<protein>
    <submittedName>
        <fullName evidence="2">Uncharacterized protein</fullName>
    </submittedName>
</protein>
<keyword evidence="3" id="KW-1185">Reference proteome</keyword>
<dbReference type="HOGENOM" id="CLU_2580967_0_0_1"/>
<dbReference type="EMBL" id="AGNK02004972">
    <property type="status" value="NOT_ANNOTATED_CDS"/>
    <property type="molecule type" value="Genomic_DNA"/>
</dbReference>
<dbReference type="InParanoid" id="K3ZNM0"/>
<accession>K3ZNM0</accession>
<feature type="region of interest" description="Disordered" evidence="1">
    <location>
        <begin position="1"/>
        <end position="81"/>
    </location>
</feature>
<reference evidence="2" key="2">
    <citation type="submission" date="2018-08" db="UniProtKB">
        <authorList>
            <consortium name="EnsemblPlants"/>
        </authorList>
    </citation>
    <scope>IDENTIFICATION</scope>
    <source>
        <strain evidence="2">Yugu1</strain>
    </source>
</reference>
<evidence type="ECO:0000313" key="3">
    <source>
        <dbReference type="Proteomes" id="UP000004995"/>
    </source>
</evidence>
<evidence type="ECO:0000256" key="1">
    <source>
        <dbReference type="SAM" id="MobiDB-lite"/>
    </source>
</evidence>
<dbReference type="Gramene" id="KQK94733">
    <property type="protein sequence ID" value="KQK94733"/>
    <property type="gene ID" value="SETIT_028200mg"/>
</dbReference>